<feature type="domain" description="Cation-transporting P-type ATPase N-terminal" evidence="13">
    <location>
        <begin position="52"/>
        <end position="127"/>
    </location>
</feature>
<dbReference type="PROSITE" id="PS00154">
    <property type="entry name" value="ATPASE_E1_E2"/>
    <property type="match status" value="1"/>
</dbReference>
<evidence type="ECO:0000259" key="11">
    <source>
        <dbReference type="Pfam" id="PF00122"/>
    </source>
</evidence>
<feature type="transmembrane region" description="Helical" evidence="10">
    <location>
        <begin position="418"/>
        <end position="448"/>
    </location>
</feature>
<dbReference type="Gene3D" id="1.20.1110.10">
    <property type="entry name" value="Calcium-transporting ATPase, transmembrane domain"/>
    <property type="match status" value="2"/>
</dbReference>
<dbReference type="NCBIfam" id="TIGR01494">
    <property type="entry name" value="ATPase_P-type"/>
    <property type="match status" value="2"/>
</dbReference>
<dbReference type="Pfam" id="PF00689">
    <property type="entry name" value="Cation_ATPase_C"/>
    <property type="match status" value="1"/>
</dbReference>
<evidence type="ECO:0000259" key="12">
    <source>
        <dbReference type="Pfam" id="PF00689"/>
    </source>
</evidence>
<dbReference type="GO" id="GO:0016887">
    <property type="term" value="F:ATP hydrolysis activity"/>
    <property type="evidence" value="ECO:0007669"/>
    <property type="project" value="InterPro"/>
</dbReference>
<evidence type="ECO:0000313" key="15">
    <source>
        <dbReference type="Proteomes" id="UP001190700"/>
    </source>
</evidence>
<feature type="compositionally biased region" description="Basic and acidic residues" evidence="9">
    <location>
        <begin position="308"/>
        <end position="323"/>
    </location>
</feature>
<dbReference type="SUPFAM" id="SSF81653">
    <property type="entry name" value="Calcium ATPase, transduction domain A"/>
    <property type="match status" value="1"/>
</dbReference>
<evidence type="ECO:0000256" key="3">
    <source>
        <dbReference type="ARBA" id="ARBA00022723"/>
    </source>
</evidence>
<dbReference type="Gene3D" id="2.70.150.10">
    <property type="entry name" value="Calcium-transporting ATPase, cytoplasmic transduction domain A"/>
    <property type="match status" value="1"/>
</dbReference>
<keyword evidence="3" id="KW-0479">Metal-binding</keyword>
<dbReference type="Pfam" id="PF00690">
    <property type="entry name" value="Cation_ATPase_N"/>
    <property type="match status" value="1"/>
</dbReference>
<comment type="subcellular location">
    <subcellularLocation>
        <location evidence="1">Endomembrane system</location>
        <topology evidence="1">Multi-pass membrane protein</topology>
    </subcellularLocation>
</comment>
<dbReference type="EMBL" id="LGRX02000191">
    <property type="protein sequence ID" value="KAK3289250.1"/>
    <property type="molecule type" value="Genomic_DNA"/>
</dbReference>
<dbReference type="PANTHER" id="PTHR24093:SF369">
    <property type="entry name" value="CALCIUM-TRANSPORTING ATPASE"/>
    <property type="match status" value="1"/>
</dbReference>
<keyword evidence="8 10" id="KW-0472">Membrane</keyword>
<dbReference type="InterPro" id="IPR059000">
    <property type="entry name" value="ATPase_P-type_domA"/>
</dbReference>
<keyword evidence="7 10" id="KW-1133">Transmembrane helix</keyword>
<protein>
    <recommendedName>
        <fullName evidence="16">P-type Ca(2+) transporter</fullName>
    </recommendedName>
</protein>
<dbReference type="InterPro" id="IPR001757">
    <property type="entry name" value="P_typ_ATPase"/>
</dbReference>
<dbReference type="Proteomes" id="UP001190700">
    <property type="component" value="Unassembled WGS sequence"/>
</dbReference>
<dbReference type="InterPro" id="IPR006068">
    <property type="entry name" value="ATPase_P-typ_cation-transptr_C"/>
</dbReference>
<keyword evidence="4" id="KW-0547">Nucleotide-binding</keyword>
<dbReference type="InterPro" id="IPR018303">
    <property type="entry name" value="ATPase_P-typ_P_site"/>
</dbReference>
<name>A0AAE0LLI4_9CHLO</name>
<reference evidence="14 15" key="1">
    <citation type="journal article" date="2015" name="Genome Biol. Evol.">
        <title>Comparative Genomics of a Bacterivorous Green Alga Reveals Evolutionary Causalities and Consequences of Phago-Mixotrophic Mode of Nutrition.</title>
        <authorList>
            <person name="Burns J.A."/>
            <person name="Paasch A."/>
            <person name="Narechania A."/>
            <person name="Kim E."/>
        </authorList>
    </citation>
    <scope>NUCLEOTIDE SEQUENCE [LARGE SCALE GENOMIC DNA]</scope>
    <source>
        <strain evidence="14 15">PLY_AMNH</strain>
    </source>
</reference>
<dbReference type="SFLD" id="SFLDF00027">
    <property type="entry name" value="p-type_atpase"/>
    <property type="match status" value="1"/>
</dbReference>
<evidence type="ECO:0000256" key="2">
    <source>
        <dbReference type="ARBA" id="ARBA00022692"/>
    </source>
</evidence>
<dbReference type="GO" id="GO:0046872">
    <property type="term" value="F:metal ion binding"/>
    <property type="evidence" value="ECO:0007669"/>
    <property type="project" value="UniProtKB-KW"/>
</dbReference>
<organism evidence="14 15">
    <name type="scientific">Cymbomonas tetramitiformis</name>
    <dbReference type="NCBI Taxonomy" id="36881"/>
    <lineage>
        <taxon>Eukaryota</taxon>
        <taxon>Viridiplantae</taxon>
        <taxon>Chlorophyta</taxon>
        <taxon>Pyramimonadophyceae</taxon>
        <taxon>Pyramimonadales</taxon>
        <taxon>Pyramimonadaceae</taxon>
        <taxon>Cymbomonas</taxon>
    </lineage>
</organism>
<dbReference type="SUPFAM" id="SSF81665">
    <property type="entry name" value="Calcium ATPase, transmembrane domain M"/>
    <property type="match status" value="1"/>
</dbReference>
<dbReference type="InterPro" id="IPR004014">
    <property type="entry name" value="ATPase_P-typ_cation-transptr_N"/>
</dbReference>
<evidence type="ECO:0000256" key="1">
    <source>
        <dbReference type="ARBA" id="ARBA00004127"/>
    </source>
</evidence>
<feature type="transmembrane region" description="Helical" evidence="10">
    <location>
        <begin position="376"/>
        <end position="398"/>
    </location>
</feature>
<feature type="transmembrane region" description="Helical" evidence="10">
    <location>
        <begin position="115"/>
        <end position="134"/>
    </location>
</feature>
<dbReference type="InterPro" id="IPR036412">
    <property type="entry name" value="HAD-like_sf"/>
</dbReference>
<dbReference type="AlphaFoldDB" id="A0AAE0LLI4"/>
<evidence type="ECO:0000256" key="6">
    <source>
        <dbReference type="ARBA" id="ARBA00022842"/>
    </source>
</evidence>
<keyword evidence="2 10" id="KW-0812">Transmembrane</keyword>
<evidence type="ECO:0000256" key="9">
    <source>
        <dbReference type="SAM" id="MobiDB-lite"/>
    </source>
</evidence>
<dbReference type="SFLD" id="SFLDG00002">
    <property type="entry name" value="C1.7:_P-type_atpase_like"/>
    <property type="match status" value="1"/>
</dbReference>
<dbReference type="PANTHER" id="PTHR24093">
    <property type="entry name" value="CATION TRANSPORTING ATPASE"/>
    <property type="match status" value="1"/>
</dbReference>
<dbReference type="SFLD" id="SFLDS00003">
    <property type="entry name" value="Haloacid_Dehalogenase"/>
    <property type="match status" value="1"/>
</dbReference>
<dbReference type="SUPFAM" id="SSF81660">
    <property type="entry name" value="Metal cation-transporting ATPase, ATP-binding domain N"/>
    <property type="match status" value="1"/>
</dbReference>
<dbReference type="GO" id="GO:0005524">
    <property type="term" value="F:ATP binding"/>
    <property type="evidence" value="ECO:0007669"/>
    <property type="project" value="UniProtKB-KW"/>
</dbReference>
<evidence type="ECO:0000313" key="14">
    <source>
        <dbReference type="EMBL" id="KAK3289250.1"/>
    </source>
</evidence>
<gene>
    <name evidence="14" type="ORF">CYMTET_3311</name>
</gene>
<dbReference type="PRINTS" id="PR00119">
    <property type="entry name" value="CATATPASE"/>
</dbReference>
<evidence type="ECO:0008006" key="16">
    <source>
        <dbReference type="Google" id="ProtNLM"/>
    </source>
</evidence>
<dbReference type="GO" id="GO:0005886">
    <property type="term" value="C:plasma membrane"/>
    <property type="evidence" value="ECO:0007669"/>
    <property type="project" value="TreeGrafter"/>
</dbReference>
<feature type="domain" description="P-type ATPase A" evidence="11">
    <location>
        <begin position="178"/>
        <end position="279"/>
    </location>
</feature>
<evidence type="ECO:0000256" key="8">
    <source>
        <dbReference type="ARBA" id="ARBA00023136"/>
    </source>
</evidence>
<feature type="region of interest" description="Disordered" evidence="9">
    <location>
        <begin position="282"/>
        <end position="359"/>
    </location>
</feature>
<dbReference type="GO" id="GO:0005388">
    <property type="term" value="F:P-type calcium transporter activity"/>
    <property type="evidence" value="ECO:0007669"/>
    <property type="project" value="TreeGrafter"/>
</dbReference>
<dbReference type="GO" id="GO:0012505">
    <property type="term" value="C:endomembrane system"/>
    <property type="evidence" value="ECO:0007669"/>
    <property type="project" value="UniProtKB-SubCell"/>
</dbReference>
<accession>A0AAE0LLI4</accession>
<dbReference type="InterPro" id="IPR023299">
    <property type="entry name" value="ATPase_P-typ_cyto_dom_N"/>
</dbReference>
<keyword evidence="15" id="KW-1185">Reference proteome</keyword>
<dbReference type="SUPFAM" id="SSF56784">
    <property type="entry name" value="HAD-like"/>
    <property type="match status" value="1"/>
</dbReference>
<dbReference type="Gene3D" id="3.40.1110.10">
    <property type="entry name" value="Calcium-transporting ATPase, cytoplasmic domain N"/>
    <property type="match status" value="1"/>
</dbReference>
<dbReference type="InterPro" id="IPR023298">
    <property type="entry name" value="ATPase_P-typ_TM_dom_sf"/>
</dbReference>
<proteinExistence type="predicted"/>
<dbReference type="Pfam" id="PF13246">
    <property type="entry name" value="Cation_ATPase"/>
    <property type="match status" value="1"/>
</dbReference>
<evidence type="ECO:0000256" key="4">
    <source>
        <dbReference type="ARBA" id="ARBA00022741"/>
    </source>
</evidence>
<feature type="transmembrane region" description="Helical" evidence="10">
    <location>
        <begin position="146"/>
        <end position="165"/>
    </location>
</feature>
<comment type="caution">
    <text evidence="14">The sequence shown here is derived from an EMBL/GenBank/DDBJ whole genome shotgun (WGS) entry which is preliminary data.</text>
</comment>
<dbReference type="InterPro" id="IPR008250">
    <property type="entry name" value="ATPase_P-typ_transduc_dom_A_sf"/>
</dbReference>
<feature type="domain" description="Cation-transporting P-type ATPase C-terminal" evidence="12">
    <location>
        <begin position="913"/>
        <end position="1033"/>
    </location>
</feature>
<evidence type="ECO:0000256" key="5">
    <source>
        <dbReference type="ARBA" id="ARBA00022840"/>
    </source>
</evidence>
<keyword evidence="5" id="KW-0067">ATP-binding</keyword>
<evidence type="ECO:0000256" key="10">
    <source>
        <dbReference type="SAM" id="Phobius"/>
    </source>
</evidence>
<evidence type="ECO:0000256" key="7">
    <source>
        <dbReference type="ARBA" id="ARBA00022989"/>
    </source>
</evidence>
<dbReference type="InterPro" id="IPR044492">
    <property type="entry name" value="P_typ_ATPase_HD_dom"/>
</dbReference>
<evidence type="ECO:0000259" key="13">
    <source>
        <dbReference type="Pfam" id="PF00690"/>
    </source>
</evidence>
<sequence length="1044" mass="111729">MKGSTARDSGDATNEQAAQLYDLTVSDLQSMVTPGDDADNVTRKRLLEDVGGIDGLCNSLRTSPTEGLSTISSGKPPTIRVVDWEARSKRYGTNVVVSGKLPTFAQLCLEALEDLTLRGLIVCAIIALVLGVTVDRDDPLGWTDGAFILVAVVIVVLVTAINDWVKERQFAALSEMSEDVKVIALRDGEAISLSSHDILVGDVVQLRTGDLITVDGILIDSSDLTLNESAITGESVDVKKGVPTDPFILSGTTVMKGGGKMVVVAVGQYSQQGIIQQLLNDAGNNKSSVPGNPPDQPSSGDTGNMPGGDRETIVTIDKGRHPVTDSGDLEEPLITGDNDDTLDRNGLPPEEGTSADEGTMETIPQGGVLQAKLDGLALTIGKLGTVAGVVVMLAMAITYSYHHFYHAGLGWDPSVAMAYLRCITTGITVIVVAVPEGLPLALTVALAFSGQRMYRDNNLVRHLSACETMGSATAICSDKTGTLTTGIMTATRLWMNDRDVAVCDTTALQKDLCPILSTMCQGIALNSTSNIAKDGKLLGDKTECALLKLCTMVLEDASLSVLRNAHSPPEAETEASSVSPSYAYIRAAAHTLRTFTFASERKTMSTIALSPDGATRIYVKGAAEIVLQCCDSVMTVDGEDVLDATTKERILNKVINKYADEGLRTICIAQRTLGSGSDQFVDVHSISQDDAELNLTLVAIVGIEDPLRLSVPKSVAACQHAGIQVRMVTGDNLKTACSIAEKCGIIDSSTMLEPRGMTKDVYMDLSRSKRLKYWVDQGVAMEGKTFRQLVAHDDGSINQYAFDLVYPKLRVLARSSPTDKMIMVVAVTGDGINDATALRYADVGFAMGITGTAVAQKACDIILLDDNFDSVVAAIKWGRNVYDSVTKFLQFQLTVNLVAISVAIVGACALSESPLGTVQLLWVNLIMDSLASLALATEEPSEAVLDRPPNKSTDPLISAPMLRFITGHATHQLVILFVLVFYGDTLFGVPDARDHLGEPTTHFTIVFNTFVQLQLFNQFNARKLKGTAFPASFQRRHGDLRTSY</sequence>
<keyword evidence="6" id="KW-0460">Magnesium</keyword>
<dbReference type="Pfam" id="PF00122">
    <property type="entry name" value="E1-E2_ATPase"/>
    <property type="match status" value="1"/>
</dbReference>